<evidence type="ECO:0000256" key="4">
    <source>
        <dbReference type="ARBA" id="ARBA00023172"/>
    </source>
</evidence>
<evidence type="ECO:0000256" key="1">
    <source>
        <dbReference type="ARBA" id="ARBA00007452"/>
    </source>
</evidence>
<evidence type="ECO:0000313" key="10">
    <source>
        <dbReference type="Proteomes" id="UP000033695"/>
    </source>
</evidence>
<keyword evidence="4 7" id="KW-0233">DNA recombination</keyword>
<evidence type="ECO:0000256" key="7">
    <source>
        <dbReference type="HAMAP-Rule" id="MF_00201"/>
    </source>
</evidence>
<evidence type="ECO:0000256" key="3">
    <source>
        <dbReference type="ARBA" id="ARBA00022763"/>
    </source>
</evidence>
<evidence type="ECO:0000256" key="2">
    <source>
        <dbReference type="ARBA" id="ARBA00021310"/>
    </source>
</evidence>
<dbReference type="GO" id="GO:0043590">
    <property type="term" value="C:bacterial nucleoid"/>
    <property type="evidence" value="ECO:0007669"/>
    <property type="project" value="TreeGrafter"/>
</dbReference>
<accession>A0A0F4KS68</accession>
<name>A0A0F4KS68_9LACO</name>
<evidence type="ECO:0000313" key="9">
    <source>
        <dbReference type="EMBL" id="KJY48908.1"/>
    </source>
</evidence>
<evidence type="ECO:0000256" key="6">
    <source>
        <dbReference type="ARBA" id="ARBA00033409"/>
    </source>
</evidence>
<dbReference type="GO" id="GO:0006302">
    <property type="term" value="P:double-strand break repair"/>
    <property type="evidence" value="ECO:0007669"/>
    <property type="project" value="TreeGrafter"/>
</dbReference>
<comment type="function">
    <text evidence="7">Involved in DNA repair and RecF pathway recombination.</text>
</comment>
<dbReference type="PANTHER" id="PTHR33991">
    <property type="entry name" value="DNA REPAIR PROTEIN RECO"/>
    <property type="match status" value="1"/>
</dbReference>
<dbReference type="RefSeq" id="WP_045922577.1">
    <property type="nucleotide sequence ID" value="NZ_JBHTHW010000003.1"/>
</dbReference>
<dbReference type="Gene3D" id="1.20.1440.120">
    <property type="entry name" value="Recombination protein O, C-terminal domain"/>
    <property type="match status" value="1"/>
</dbReference>
<dbReference type="SUPFAM" id="SSF57863">
    <property type="entry name" value="ArfGap/RecO-like zinc finger"/>
    <property type="match status" value="1"/>
</dbReference>
<keyword evidence="10" id="KW-1185">Reference proteome</keyword>
<evidence type="ECO:0000256" key="5">
    <source>
        <dbReference type="ARBA" id="ARBA00023204"/>
    </source>
</evidence>
<dbReference type="STRING" id="1218508.JG29_07280"/>
<sequence length="253" mass="29340">MPLVRNQVFHGLVLRSQDYLDNDQLLYVFTDRFGIITFWLRGVKKPRSKKHYLALPFTYGKYQGSINRRGFSFLNDALQVQQFEKIATDLRLNAYTSYIYDLVLRAFAAGEVQLLWFNKIMQATKLIDQGLDAQIITNIIEIQLLQPFGVQPNWHSCVIGGETQGDFDYSLVKAGIICQKHWAEDEHRLHLAPKAVSYLRLFAQIDLQRIGQIKVSANIKAQLRQTIDAIYRDSVGVYPKSKKFLDQMDHWQI</sequence>
<dbReference type="GO" id="GO:0006310">
    <property type="term" value="P:DNA recombination"/>
    <property type="evidence" value="ECO:0007669"/>
    <property type="project" value="UniProtKB-UniRule"/>
</dbReference>
<dbReference type="NCBIfam" id="TIGR00613">
    <property type="entry name" value="reco"/>
    <property type="match status" value="1"/>
</dbReference>
<dbReference type="HAMAP" id="MF_00201">
    <property type="entry name" value="RecO"/>
    <property type="match status" value="1"/>
</dbReference>
<proteinExistence type="inferred from homology"/>
<dbReference type="EMBL" id="JXBZ01000007">
    <property type="protein sequence ID" value="KJY48908.1"/>
    <property type="molecule type" value="Genomic_DNA"/>
</dbReference>
<dbReference type="PANTHER" id="PTHR33991:SF1">
    <property type="entry name" value="DNA REPAIR PROTEIN RECO"/>
    <property type="match status" value="1"/>
</dbReference>
<dbReference type="PATRIC" id="fig|1218508.4.peg.746"/>
<gene>
    <name evidence="7 9" type="primary">recO</name>
    <name evidence="9" type="ORF">JG29_07280</name>
</gene>
<dbReference type="OrthoDB" id="9797083at2"/>
<dbReference type="InterPro" id="IPR042242">
    <property type="entry name" value="RecO_C"/>
</dbReference>
<keyword evidence="5 7" id="KW-0234">DNA repair</keyword>
<dbReference type="InterPro" id="IPR003717">
    <property type="entry name" value="RecO"/>
</dbReference>
<evidence type="ECO:0000259" key="8">
    <source>
        <dbReference type="Pfam" id="PF11967"/>
    </source>
</evidence>
<comment type="similarity">
    <text evidence="1 7">Belongs to the RecO family.</text>
</comment>
<organism evidence="9 10">
    <name type="scientific">Bombilactobacillus mellis</name>
    <dbReference type="NCBI Taxonomy" id="1218508"/>
    <lineage>
        <taxon>Bacteria</taxon>
        <taxon>Bacillati</taxon>
        <taxon>Bacillota</taxon>
        <taxon>Bacilli</taxon>
        <taxon>Lactobacillales</taxon>
        <taxon>Lactobacillaceae</taxon>
        <taxon>Bombilactobacillus</taxon>
    </lineage>
</organism>
<keyword evidence="3 7" id="KW-0227">DNA damage</keyword>
<comment type="caution">
    <text evidence="9">The sequence shown here is derived from an EMBL/GenBank/DDBJ whole genome shotgun (WGS) entry which is preliminary data.</text>
</comment>
<dbReference type="SUPFAM" id="SSF50249">
    <property type="entry name" value="Nucleic acid-binding proteins"/>
    <property type="match status" value="1"/>
</dbReference>
<dbReference type="InterPro" id="IPR037278">
    <property type="entry name" value="ARFGAP/RecO"/>
</dbReference>
<dbReference type="InterPro" id="IPR022572">
    <property type="entry name" value="DNA_rep/recomb_RecO_N"/>
</dbReference>
<dbReference type="Pfam" id="PF11967">
    <property type="entry name" value="RecO_N"/>
    <property type="match status" value="1"/>
</dbReference>
<dbReference type="Pfam" id="PF02565">
    <property type="entry name" value="RecO_C"/>
    <property type="match status" value="1"/>
</dbReference>
<reference evidence="9 10" key="1">
    <citation type="submission" date="2014-12" db="EMBL/GenBank/DDBJ databases">
        <title>Comparative genomics of the lactic acid bacteria isolated from the honey bee gut.</title>
        <authorList>
            <person name="Ellegaard K.M."/>
            <person name="Tamarit D."/>
            <person name="Javelind E."/>
            <person name="Olofsson T."/>
            <person name="Andersson S.G."/>
            <person name="Vasquez A."/>
        </authorList>
    </citation>
    <scope>NUCLEOTIDE SEQUENCE [LARGE SCALE GENOMIC DNA]</scope>
    <source>
        <strain evidence="9 10">Hon2</strain>
    </source>
</reference>
<dbReference type="Proteomes" id="UP000033695">
    <property type="component" value="Unassembled WGS sequence"/>
</dbReference>
<dbReference type="AlphaFoldDB" id="A0A0F4KS68"/>
<dbReference type="InterPro" id="IPR012340">
    <property type="entry name" value="NA-bd_OB-fold"/>
</dbReference>
<dbReference type="HOGENOM" id="CLU_066632_4_0_9"/>
<dbReference type="Gene3D" id="2.40.50.140">
    <property type="entry name" value="Nucleic acid-binding proteins"/>
    <property type="match status" value="1"/>
</dbReference>
<protein>
    <recommendedName>
        <fullName evidence="2 7">DNA repair protein RecO</fullName>
    </recommendedName>
    <alternativeName>
        <fullName evidence="6 7">Recombination protein O</fullName>
    </alternativeName>
</protein>
<feature type="domain" description="DNA replication/recombination mediator RecO N-terminal" evidence="8">
    <location>
        <begin position="10"/>
        <end position="83"/>
    </location>
</feature>